<dbReference type="SUPFAM" id="SSF54593">
    <property type="entry name" value="Glyoxalase/Bleomycin resistance protein/Dihydroxybiphenyl dioxygenase"/>
    <property type="match status" value="1"/>
</dbReference>
<dbReference type="Gene3D" id="3.10.180.10">
    <property type="entry name" value="2,3-Dihydroxybiphenyl 1,2-Dioxygenase, domain 1"/>
    <property type="match status" value="1"/>
</dbReference>
<proteinExistence type="predicted"/>
<evidence type="ECO:0000313" key="2">
    <source>
        <dbReference type="EMBL" id="QCI63098.1"/>
    </source>
</evidence>
<keyword evidence="3" id="KW-1185">Reference proteome</keyword>
<reference evidence="2 3" key="1">
    <citation type="submission" date="2019-04" db="EMBL/GenBank/DDBJ databases">
        <title>Phreatobacter aquaticus sp. nov.</title>
        <authorList>
            <person name="Choi A."/>
        </authorList>
    </citation>
    <scope>NUCLEOTIDE SEQUENCE [LARGE SCALE GENOMIC DNA]</scope>
    <source>
        <strain evidence="2 3">KCTC 52518</strain>
    </source>
</reference>
<evidence type="ECO:0000313" key="3">
    <source>
        <dbReference type="Proteomes" id="UP000298781"/>
    </source>
</evidence>
<dbReference type="InterPro" id="IPR037523">
    <property type="entry name" value="VOC_core"/>
</dbReference>
<dbReference type="PROSITE" id="PS51819">
    <property type="entry name" value="VOC"/>
    <property type="match status" value="1"/>
</dbReference>
<dbReference type="AlphaFoldDB" id="A0A4D7AW00"/>
<dbReference type="CDD" id="cd06587">
    <property type="entry name" value="VOC"/>
    <property type="match status" value="1"/>
</dbReference>
<protein>
    <submittedName>
        <fullName evidence="2">VOC family protein</fullName>
    </submittedName>
</protein>
<dbReference type="KEGG" id="pstg:E8M01_01915"/>
<dbReference type="OrthoDB" id="6892799at2"/>
<dbReference type="InterPro" id="IPR029068">
    <property type="entry name" value="Glyas_Bleomycin-R_OHBP_Dase"/>
</dbReference>
<dbReference type="Proteomes" id="UP000298781">
    <property type="component" value="Chromosome"/>
</dbReference>
<gene>
    <name evidence="2" type="ORF">E8M01_01915</name>
</gene>
<organism evidence="2 3">
    <name type="scientific">Phreatobacter stygius</name>
    <dbReference type="NCBI Taxonomy" id="1940610"/>
    <lineage>
        <taxon>Bacteria</taxon>
        <taxon>Pseudomonadati</taxon>
        <taxon>Pseudomonadota</taxon>
        <taxon>Alphaproteobacteria</taxon>
        <taxon>Hyphomicrobiales</taxon>
        <taxon>Phreatobacteraceae</taxon>
        <taxon>Phreatobacter</taxon>
    </lineage>
</organism>
<feature type="domain" description="VOC" evidence="1">
    <location>
        <begin position="13"/>
        <end position="135"/>
    </location>
</feature>
<sequence length="148" mass="15706">MTVSRASTTTPRGVCTVAYMAADHDGAKKWYAEVVGVAPYLDKPGYAEFRFGDYQHELGIIDAKFIGVLGGGEAAAAPVPGGAIAYWHVDDLQATLDRLIAMGARPFHPPRDFGEGFIGATVIDPFGNVFGIMHNPHYLGVLAKAAGK</sequence>
<dbReference type="Pfam" id="PF00903">
    <property type="entry name" value="Glyoxalase"/>
    <property type="match status" value="1"/>
</dbReference>
<accession>A0A4D7AW00</accession>
<dbReference type="RefSeq" id="WP_136958560.1">
    <property type="nucleotide sequence ID" value="NZ_CP039690.1"/>
</dbReference>
<evidence type="ECO:0000259" key="1">
    <source>
        <dbReference type="PROSITE" id="PS51819"/>
    </source>
</evidence>
<name>A0A4D7AW00_9HYPH</name>
<dbReference type="EMBL" id="CP039690">
    <property type="protein sequence ID" value="QCI63098.1"/>
    <property type="molecule type" value="Genomic_DNA"/>
</dbReference>
<dbReference type="InterPro" id="IPR004360">
    <property type="entry name" value="Glyas_Fos-R_dOase_dom"/>
</dbReference>